<dbReference type="InterPro" id="IPR026249">
    <property type="entry name" value="CASTOR_fam"/>
</dbReference>
<dbReference type="Pfam" id="PF21389">
    <property type="entry name" value="CASTOR1_ACT-like"/>
    <property type="match status" value="1"/>
</dbReference>
<proteinExistence type="predicted"/>
<dbReference type="Pfam" id="PF13840">
    <property type="entry name" value="ACT_7"/>
    <property type="match status" value="1"/>
</dbReference>
<reference evidence="5" key="2">
    <citation type="journal article" date="2023" name="Science">
        <title>Genomic signatures of disease resistance in endangered staghorn corals.</title>
        <authorList>
            <person name="Vollmer S.V."/>
            <person name="Selwyn J.D."/>
            <person name="Despard B.A."/>
            <person name="Roesel C.L."/>
        </authorList>
    </citation>
    <scope>NUCLEOTIDE SEQUENCE</scope>
    <source>
        <strain evidence="5">K2</strain>
    </source>
</reference>
<dbReference type="PANTHER" id="PTHR31131:SF6">
    <property type="entry name" value="CASTOR ACT DOMAIN-CONTAINING PROTEIN"/>
    <property type="match status" value="1"/>
</dbReference>
<dbReference type="EMBL" id="JARQWQ010000121">
    <property type="protein sequence ID" value="KAK2549728.1"/>
    <property type="molecule type" value="Genomic_DNA"/>
</dbReference>
<dbReference type="InterPro" id="IPR051719">
    <property type="entry name" value="CASTOR_mTORC1"/>
</dbReference>
<comment type="subcellular location">
    <subcellularLocation>
        <location evidence="1">Cytoplasm</location>
        <location evidence="1">Cytosol</location>
    </subcellularLocation>
</comment>
<gene>
    <name evidence="5" type="ORF">P5673_029699</name>
</gene>
<organism evidence="5 6">
    <name type="scientific">Acropora cervicornis</name>
    <name type="common">Staghorn coral</name>
    <dbReference type="NCBI Taxonomy" id="6130"/>
    <lineage>
        <taxon>Eukaryota</taxon>
        <taxon>Metazoa</taxon>
        <taxon>Cnidaria</taxon>
        <taxon>Anthozoa</taxon>
        <taxon>Hexacorallia</taxon>
        <taxon>Scleractinia</taxon>
        <taxon>Astrocoeniina</taxon>
        <taxon>Acroporidae</taxon>
        <taxon>Acropora</taxon>
    </lineage>
</organism>
<feature type="domain" description="Cytosolic arginine sensor for mTORC1 subunit 1/2 ACT-like" evidence="4">
    <location>
        <begin position="111"/>
        <end position="176"/>
    </location>
</feature>
<evidence type="ECO:0000259" key="4">
    <source>
        <dbReference type="Pfam" id="PF21389"/>
    </source>
</evidence>
<dbReference type="PRINTS" id="PR02078">
    <property type="entry name" value="GATSLIKEFMLY"/>
</dbReference>
<evidence type="ECO:0000313" key="5">
    <source>
        <dbReference type="EMBL" id="KAK2549728.1"/>
    </source>
</evidence>
<keyword evidence="6" id="KW-1185">Reference proteome</keyword>
<reference evidence="5" key="1">
    <citation type="journal article" date="2023" name="G3 (Bethesda)">
        <title>Whole genome assembly and annotation of the endangered Caribbean coral Acropora cervicornis.</title>
        <authorList>
            <person name="Selwyn J.D."/>
            <person name="Vollmer S.V."/>
        </authorList>
    </citation>
    <scope>NUCLEOTIDE SEQUENCE</scope>
    <source>
        <strain evidence="5">K2</strain>
    </source>
</reference>
<comment type="caution">
    <text evidence="5">The sequence shown here is derived from an EMBL/GenBank/DDBJ whole genome shotgun (WGS) entry which is preliminary data.</text>
</comment>
<dbReference type="SUPFAM" id="SSF55021">
    <property type="entry name" value="ACT-like"/>
    <property type="match status" value="2"/>
</dbReference>
<accession>A0AAD9PVB1</accession>
<evidence type="ECO:0000256" key="2">
    <source>
        <dbReference type="ARBA" id="ARBA00022490"/>
    </source>
</evidence>
<dbReference type="Proteomes" id="UP001249851">
    <property type="component" value="Unassembled WGS sequence"/>
</dbReference>
<protein>
    <submittedName>
        <fullName evidence="5">Cytosolic arginine sensor for mTORC1 subunit 1</fullName>
    </submittedName>
</protein>
<dbReference type="InterPro" id="IPR049479">
    <property type="entry name" value="CASTOR1_ACT-like"/>
</dbReference>
<dbReference type="InterPro" id="IPR027795">
    <property type="entry name" value="CASTOR_ACT_dom"/>
</dbReference>
<dbReference type="PANTHER" id="PTHR31131">
    <property type="entry name" value="CHROMOSOME 1, WHOLE GENOME SHOTGUN SEQUENCE"/>
    <property type="match status" value="1"/>
</dbReference>
<evidence type="ECO:0000256" key="1">
    <source>
        <dbReference type="ARBA" id="ARBA00004514"/>
    </source>
</evidence>
<dbReference type="InterPro" id="IPR045865">
    <property type="entry name" value="ACT-like_dom_sf"/>
</dbReference>
<feature type="domain" description="CASTOR ACT" evidence="3">
    <location>
        <begin position="6"/>
        <end position="68"/>
    </location>
</feature>
<dbReference type="AlphaFoldDB" id="A0AAD9PVB1"/>
<name>A0AAD9PVB1_ACRCE</name>
<dbReference type="Gene3D" id="3.30.2130.10">
    <property type="entry name" value="VC0802-like"/>
    <property type="match status" value="2"/>
</dbReference>
<dbReference type="GO" id="GO:0005829">
    <property type="term" value="C:cytosol"/>
    <property type="evidence" value="ECO:0007669"/>
    <property type="project" value="UniProtKB-SubCell"/>
</dbReference>
<keyword evidence="2" id="KW-0963">Cytoplasm</keyword>
<evidence type="ECO:0000259" key="3">
    <source>
        <dbReference type="Pfam" id="PF13840"/>
    </source>
</evidence>
<evidence type="ECO:0000313" key="6">
    <source>
        <dbReference type="Proteomes" id="UP001249851"/>
    </source>
</evidence>
<sequence length="253" mass="28130">MPDLVWRVLSVSAGAYGNNQLTGISRIVKTVITPLADCKVSVLVISTYQSDFVLVKEVDLDTAIKCLARNYKIFKDSGSGLEPVILSIGDRMDGMTKMIERKADKHRPIVHPFTCAKNRFHVTSLDCRILPSLTSILIDLMFYSNSPEDQGCESFFHLSIVEGDISLVLDSEALSRLCLYPFVMCTCVDEFGVAAQIAEPLADVQMSTYYISTYGLGHTLVCIDRWIDAVETKLLLQSARVLLATRLTMNMCQ</sequence>